<organism evidence="2 3">
    <name type="scientific">Psilocybe cyanescens</name>
    <dbReference type="NCBI Taxonomy" id="93625"/>
    <lineage>
        <taxon>Eukaryota</taxon>
        <taxon>Fungi</taxon>
        <taxon>Dikarya</taxon>
        <taxon>Basidiomycota</taxon>
        <taxon>Agaricomycotina</taxon>
        <taxon>Agaricomycetes</taxon>
        <taxon>Agaricomycetidae</taxon>
        <taxon>Agaricales</taxon>
        <taxon>Agaricineae</taxon>
        <taxon>Strophariaceae</taxon>
        <taxon>Psilocybe</taxon>
    </lineage>
</organism>
<feature type="compositionally biased region" description="Polar residues" evidence="1">
    <location>
        <begin position="140"/>
        <end position="162"/>
    </location>
</feature>
<proteinExistence type="predicted"/>
<keyword evidence="3" id="KW-1185">Reference proteome</keyword>
<protein>
    <submittedName>
        <fullName evidence="2">Uncharacterized protein</fullName>
    </submittedName>
</protein>
<feature type="region of interest" description="Disordered" evidence="1">
    <location>
        <begin position="312"/>
        <end position="338"/>
    </location>
</feature>
<dbReference type="Proteomes" id="UP000283269">
    <property type="component" value="Unassembled WGS sequence"/>
</dbReference>
<comment type="caution">
    <text evidence="2">The sequence shown here is derived from an EMBL/GenBank/DDBJ whole genome shotgun (WGS) entry which is preliminary data.</text>
</comment>
<evidence type="ECO:0000256" key="1">
    <source>
        <dbReference type="SAM" id="MobiDB-lite"/>
    </source>
</evidence>
<feature type="region of interest" description="Disordered" evidence="1">
    <location>
        <begin position="140"/>
        <end position="167"/>
    </location>
</feature>
<feature type="compositionally biased region" description="Low complexity" evidence="1">
    <location>
        <begin position="419"/>
        <end position="430"/>
    </location>
</feature>
<evidence type="ECO:0000313" key="3">
    <source>
        <dbReference type="Proteomes" id="UP000283269"/>
    </source>
</evidence>
<dbReference type="STRING" id="93625.A0A409XG82"/>
<feature type="compositionally biased region" description="Pro residues" evidence="1">
    <location>
        <begin position="431"/>
        <end position="446"/>
    </location>
</feature>
<sequence>MAPRRKVSDEQFAFLRARMPEYLQCSTNKAFSTFWTSVHSTFFAQFPEREALVNEGVLPSPDSPQLPLKEYEKIVGEAIKARKAYITNWYRNESAKSKSTARPVLKGAVRAKFNETTKRHRLHQPEEMYDILHKEKVTALSQARMASTESNSDLEPAQNSRQSKMRIRRQVRHEAWCNETDEVRGEVEKALKEEEEEKRRVLDGADKMLDSRTPEQIQEALDQLMNVLTEIGTEIYDLTGWSMTFLAGGPRPIEGGKLAFMIVSIGMNESGHSFVQMYGPQWDSVVSNYGDWLKTKYTPEVRAARALQSRNDIASSTGSEQNISITTAPPDTADAQSLDKAPCRFSPEFTTSALDMFCESFVPNPVNSSNDHSADDSHIDPRLRALSNTVLDIVNSAIQIREEDHILTDVNVEFPEPAPASSSTSSMSTSSPPPHTPAPTPGPAPGPALGSASALALGSAPAPIPVPA</sequence>
<accession>A0A409XG82</accession>
<feature type="region of interest" description="Disordered" evidence="1">
    <location>
        <begin position="414"/>
        <end position="468"/>
    </location>
</feature>
<feature type="compositionally biased region" description="Low complexity" evidence="1">
    <location>
        <begin position="447"/>
        <end position="461"/>
    </location>
</feature>
<dbReference type="InParanoid" id="A0A409XG82"/>
<dbReference type="EMBL" id="NHYD01001823">
    <property type="protein sequence ID" value="PPQ89793.1"/>
    <property type="molecule type" value="Genomic_DNA"/>
</dbReference>
<dbReference type="AlphaFoldDB" id="A0A409XG82"/>
<evidence type="ECO:0000313" key="2">
    <source>
        <dbReference type="EMBL" id="PPQ89793.1"/>
    </source>
</evidence>
<feature type="non-terminal residue" evidence="2">
    <location>
        <position position="468"/>
    </location>
</feature>
<dbReference type="OrthoDB" id="3056990at2759"/>
<name>A0A409XG82_PSICY</name>
<reference evidence="2 3" key="1">
    <citation type="journal article" date="2018" name="Evol. Lett.">
        <title>Horizontal gene cluster transfer increased hallucinogenic mushroom diversity.</title>
        <authorList>
            <person name="Reynolds H.T."/>
            <person name="Vijayakumar V."/>
            <person name="Gluck-Thaler E."/>
            <person name="Korotkin H.B."/>
            <person name="Matheny P.B."/>
            <person name="Slot J.C."/>
        </authorList>
    </citation>
    <scope>NUCLEOTIDE SEQUENCE [LARGE SCALE GENOMIC DNA]</scope>
    <source>
        <strain evidence="2 3">2631</strain>
    </source>
</reference>
<feature type="compositionally biased region" description="Polar residues" evidence="1">
    <location>
        <begin position="312"/>
        <end position="329"/>
    </location>
</feature>
<gene>
    <name evidence="2" type="ORF">CVT25_008233</name>
</gene>